<dbReference type="OrthoDB" id="129709at2759"/>
<sequence>MSDAEPTDRPAPTGSTPPPPAHPSGAPPVGGGGSGGDGVERGHGAASGGGSDGDKLTDNTETGDPDQGLLAVQAGLPDAGRSEGKTSDLEAVTRDEDMVDVRGDPPVEQERGADRPGETSVASSTLTGDNKPLGTVSLRVISRAAAHLVFQVELDQVWDSRQATASSEPSLMGHLPPTRFDAPSSIRVTDTKFIGVPVSAQDCLEDSSLCDGFGLEALVGVEGLSEAQVRKIARRVAPSANTDRDFLVAQDSDWTPSEFIALLECPVVKRELAVQLYGVEHLARRVFWMFTLFRSTLDRLNQAETRLKMTSRSTLTLSFGKSSVNSGCSRNTSRGCSPLIAKDGPSGSGS</sequence>
<feature type="compositionally biased region" description="Polar residues" evidence="1">
    <location>
        <begin position="321"/>
        <end position="335"/>
    </location>
</feature>
<comment type="caution">
    <text evidence="2">The sequence shown here is derived from an EMBL/GenBank/DDBJ whole genome shotgun (WGS) entry which is preliminary data.</text>
</comment>
<feature type="compositionally biased region" description="Basic and acidic residues" evidence="1">
    <location>
        <begin position="80"/>
        <end position="117"/>
    </location>
</feature>
<feature type="compositionally biased region" description="Gly residues" evidence="1">
    <location>
        <begin position="28"/>
        <end position="37"/>
    </location>
</feature>
<name>A0A9W7CVQ9_9STRA</name>
<accession>A0A9W7CVQ9</accession>
<evidence type="ECO:0000313" key="3">
    <source>
        <dbReference type="Proteomes" id="UP001165121"/>
    </source>
</evidence>
<evidence type="ECO:0000313" key="2">
    <source>
        <dbReference type="EMBL" id="GMF43920.1"/>
    </source>
</evidence>
<feature type="region of interest" description="Disordered" evidence="1">
    <location>
        <begin position="1"/>
        <end position="133"/>
    </location>
</feature>
<organism evidence="2 3">
    <name type="scientific">Phytophthora fragariaefolia</name>
    <dbReference type="NCBI Taxonomy" id="1490495"/>
    <lineage>
        <taxon>Eukaryota</taxon>
        <taxon>Sar</taxon>
        <taxon>Stramenopiles</taxon>
        <taxon>Oomycota</taxon>
        <taxon>Peronosporomycetes</taxon>
        <taxon>Peronosporales</taxon>
        <taxon>Peronosporaceae</taxon>
        <taxon>Phytophthora</taxon>
    </lineage>
</organism>
<keyword evidence="3" id="KW-1185">Reference proteome</keyword>
<reference evidence="2" key="1">
    <citation type="submission" date="2023-04" db="EMBL/GenBank/DDBJ databases">
        <title>Phytophthora fragariaefolia NBRC 109709.</title>
        <authorList>
            <person name="Ichikawa N."/>
            <person name="Sato H."/>
            <person name="Tonouchi N."/>
        </authorList>
    </citation>
    <scope>NUCLEOTIDE SEQUENCE</scope>
    <source>
        <strain evidence="2">NBRC 109709</strain>
    </source>
</reference>
<evidence type="ECO:0000256" key="1">
    <source>
        <dbReference type="SAM" id="MobiDB-lite"/>
    </source>
</evidence>
<protein>
    <submittedName>
        <fullName evidence="2">Unnamed protein product</fullName>
    </submittedName>
</protein>
<gene>
    <name evidence="2" type="ORF">Pfra01_001507300</name>
</gene>
<dbReference type="EMBL" id="BSXT01001605">
    <property type="protein sequence ID" value="GMF43920.1"/>
    <property type="molecule type" value="Genomic_DNA"/>
</dbReference>
<feature type="compositionally biased region" description="Pro residues" evidence="1">
    <location>
        <begin position="15"/>
        <end position="26"/>
    </location>
</feature>
<proteinExistence type="predicted"/>
<feature type="region of interest" description="Disordered" evidence="1">
    <location>
        <begin position="321"/>
        <end position="350"/>
    </location>
</feature>
<dbReference type="Proteomes" id="UP001165121">
    <property type="component" value="Unassembled WGS sequence"/>
</dbReference>
<dbReference type="AlphaFoldDB" id="A0A9W7CVQ9"/>